<keyword evidence="3" id="KW-0808">Transferase</keyword>
<dbReference type="RefSeq" id="WP_121876030.1">
    <property type="nucleotide sequence ID" value="NZ_REFJ01000001.1"/>
</dbReference>
<feature type="transmembrane region" description="Helical" evidence="1">
    <location>
        <begin position="364"/>
        <end position="384"/>
    </location>
</feature>
<keyword evidence="1" id="KW-0812">Transmembrane</keyword>
<feature type="transmembrane region" description="Helical" evidence="1">
    <location>
        <begin position="57"/>
        <end position="77"/>
    </location>
</feature>
<reference evidence="3 4" key="1">
    <citation type="submission" date="2018-10" db="EMBL/GenBank/DDBJ databases">
        <title>Genomic Encyclopedia of Type Strains, Phase IV (KMG-IV): sequencing the most valuable type-strain genomes for metagenomic binning, comparative biology and taxonomic classification.</title>
        <authorList>
            <person name="Goeker M."/>
        </authorList>
    </citation>
    <scope>NUCLEOTIDE SEQUENCE [LARGE SCALE GENOMIC DNA]</scope>
    <source>
        <strain evidence="3 4">DSM 25080</strain>
    </source>
</reference>
<protein>
    <submittedName>
        <fullName evidence="3">Putative acyltransferase</fullName>
    </submittedName>
</protein>
<keyword evidence="4" id="KW-1185">Reference proteome</keyword>
<evidence type="ECO:0000313" key="4">
    <source>
        <dbReference type="Proteomes" id="UP000267187"/>
    </source>
</evidence>
<keyword evidence="3" id="KW-0012">Acyltransferase</keyword>
<feature type="transmembrane region" description="Helical" evidence="1">
    <location>
        <begin position="315"/>
        <end position="342"/>
    </location>
</feature>
<feature type="transmembrane region" description="Helical" evidence="1">
    <location>
        <begin position="282"/>
        <end position="303"/>
    </location>
</feature>
<proteinExistence type="predicted"/>
<dbReference type="Pfam" id="PF07786">
    <property type="entry name" value="HGSNAT_cat"/>
    <property type="match status" value="1"/>
</dbReference>
<gene>
    <name evidence="3" type="ORF">DFR27_0679</name>
</gene>
<dbReference type="Proteomes" id="UP000267187">
    <property type="component" value="Unassembled WGS sequence"/>
</dbReference>
<feature type="transmembrane region" description="Helical" evidence="1">
    <location>
        <begin position="135"/>
        <end position="151"/>
    </location>
</feature>
<dbReference type="GO" id="GO:0016746">
    <property type="term" value="F:acyltransferase activity"/>
    <property type="evidence" value="ECO:0007669"/>
    <property type="project" value="UniProtKB-KW"/>
</dbReference>
<dbReference type="AlphaFoldDB" id="A0A3M0AC33"/>
<feature type="transmembrane region" description="Helical" evidence="1">
    <location>
        <begin position="158"/>
        <end position="180"/>
    </location>
</feature>
<evidence type="ECO:0000259" key="2">
    <source>
        <dbReference type="Pfam" id="PF07786"/>
    </source>
</evidence>
<feature type="transmembrane region" description="Helical" evidence="1">
    <location>
        <begin position="252"/>
        <end position="270"/>
    </location>
</feature>
<feature type="domain" description="Heparan-alpha-glucosaminide N-acetyltransferase catalytic" evidence="2">
    <location>
        <begin position="19"/>
        <end position="173"/>
    </location>
</feature>
<dbReference type="OrthoDB" id="9788724at2"/>
<sequence>MNPVSHYTQSVFGRYASNRLLSLDVLRGLAVVAMIVVNTPGDWGHVYAPLLHASWNGWTPTDVIFPAFLFIMGMSIVASGLDTKTPDLKLYASIASRALKLFGLGLLIAVFYYPFGQEGFNWWESQVEEIRIMGVLQRIALVYIFCTVIVLNSKPLSWLVSAAALCAAYWAMMMLAPYSVLGVDMAGTLAHGNSFAAFIDDFFLGREHVYFDLIVPFAYDPEGLLSTLSATSTALLGAVCAKFFINKEASSIFWVALSGIVLFVLGDFLSEQIPINKTLWTPSFVLVTAGVSLVITAAFMLILDQLEVRGWSAPLVVCGTNAIAIYVLAALLSRLLIMIPVADTSLQGWLYSTLFQPAFGDKPGSLAFALVFLVVCYLPIHAMYKRGIFLKV</sequence>
<keyword evidence="1" id="KW-1133">Transmembrane helix</keyword>
<feature type="transmembrane region" description="Helical" evidence="1">
    <location>
        <begin position="98"/>
        <end position="115"/>
    </location>
</feature>
<dbReference type="PANTHER" id="PTHR31061:SF24">
    <property type="entry name" value="LD22376P"/>
    <property type="match status" value="1"/>
</dbReference>
<comment type="caution">
    <text evidence="3">The sequence shown here is derived from an EMBL/GenBank/DDBJ whole genome shotgun (WGS) entry which is preliminary data.</text>
</comment>
<name>A0A3M0AC33_9GAMM</name>
<keyword evidence="1" id="KW-0472">Membrane</keyword>
<dbReference type="PANTHER" id="PTHR31061">
    <property type="entry name" value="LD22376P"/>
    <property type="match status" value="1"/>
</dbReference>
<dbReference type="EMBL" id="REFJ01000001">
    <property type="protein sequence ID" value="RMA82721.1"/>
    <property type="molecule type" value="Genomic_DNA"/>
</dbReference>
<evidence type="ECO:0000256" key="1">
    <source>
        <dbReference type="SAM" id="Phobius"/>
    </source>
</evidence>
<feature type="transmembrane region" description="Helical" evidence="1">
    <location>
        <begin position="223"/>
        <end position="245"/>
    </location>
</feature>
<accession>A0A3M0AC33</accession>
<feature type="transmembrane region" description="Helical" evidence="1">
    <location>
        <begin position="20"/>
        <end position="37"/>
    </location>
</feature>
<dbReference type="InterPro" id="IPR012429">
    <property type="entry name" value="HGSNAT_cat"/>
</dbReference>
<organism evidence="3 4">
    <name type="scientific">Umboniibacter marinipuniceus</name>
    <dbReference type="NCBI Taxonomy" id="569599"/>
    <lineage>
        <taxon>Bacteria</taxon>
        <taxon>Pseudomonadati</taxon>
        <taxon>Pseudomonadota</taxon>
        <taxon>Gammaproteobacteria</taxon>
        <taxon>Cellvibrionales</taxon>
        <taxon>Cellvibrionaceae</taxon>
        <taxon>Umboniibacter</taxon>
    </lineage>
</organism>
<evidence type="ECO:0000313" key="3">
    <source>
        <dbReference type="EMBL" id="RMA82721.1"/>
    </source>
</evidence>